<protein>
    <submittedName>
        <fullName evidence="15">Zn-dependent protease with chaperone function</fullName>
    </submittedName>
</protein>
<feature type="transmembrane region" description="Helical" evidence="12">
    <location>
        <begin position="57"/>
        <end position="82"/>
    </location>
</feature>
<evidence type="ECO:0000256" key="8">
    <source>
        <dbReference type="ARBA" id="ARBA00022989"/>
    </source>
</evidence>
<dbReference type="EMBL" id="RCCB01000017">
    <property type="protein sequence ID" value="RLJ22967.1"/>
    <property type="molecule type" value="Genomic_DNA"/>
</dbReference>
<evidence type="ECO:0000313" key="15">
    <source>
        <dbReference type="EMBL" id="RLJ22967.1"/>
    </source>
</evidence>
<dbReference type="InterPro" id="IPR050083">
    <property type="entry name" value="HtpX_protease"/>
</dbReference>
<keyword evidence="6" id="KW-0378">Hydrolase</keyword>
<evidence type="ECO:0000256" key="7">
    <source>
        <dbReference type="ARBA" id="ARBA00022833"/>
    </source>
</evidence>
<evidence type="ECO:0000313" key="16">
    <source>
        <dbReference type="Proteomes" id="UP000233767"/>
    </source>
</evidence>
<feature type="transmembrane region" description="Helical" evidence="12">
    <location>
        <begin position="20"/>
        <end position="51"/>
    </location>
</feature>
<evidence type="ECO:0000256" key="1">
    <source>
        <dbReference type="ARBA" id="ARBA00001947"/>
    </source>
</evidence>
<proteinExistence type="predicted"/>
<keyword evidence="2" id="KW-1003">Cell membrane</keyword>
<keyword evidence="10 12" id="KW-0472">Membrane</keyword>
<evidence type="ECO:0000256" key="9">
    <source>
        <dbReference type="ARBA" id="ARBA00023049"/>
    </source>
</evidence>
<dbReference type="GO" id="GO:0046872">
    <property type="term" value="F:metal ion binding"/>
    <property type="evidence" value="ECO:0007669"/>
    <property type="project" value="UniProtKB-KW"/>
</dbReference>
<organism evidence="15 17">
    <name type="scientific">Flavobacterium lindanitolerans</name>
    <dbReference type="NCBI Taxonomy" id="428988"/>
    <lineage>
        <taxon>Bacteria</taxon>
        <taxon>Pseudomonadati</taxon>
        <taxon>Bacteroidota</taxon>
        <taxon>Flavobacteriia</taxon>
        <taxon>Flavobacteriales</taxon>
        <taxon>Flavobacteriaceae</taxon>
        <taxon>Flavobacterium</taxon>
    </lineage>
</organism>
<gene>
    <name evidence="14" type="ORF">B0G92_3343</name>
    <name evidence="15" type="ORF">CLV50_3333</name>
</gene>
<evidence type="ECO:0000259" key="13">
    <source>
        <dbReference type="Pfam" id="PF01435"/>
    </source>
</evidence>
<keyword evidence="3 15" id="KW-0645">Protease</keyword>
<sequence length="692" mass="79637">MKKEVQLSKEFKNQAAKSIFAICFFVLTYLIILLLALVLTGLSVAGGFSLIALKPNFLTIALGIGLASLGILIVAFLLKFIFKSHKADRSHLIEIKESQEPELFQMIRDLVLEVGTTFPKKVYLSSEVNAAVFYDSSFWSMFLPIKKNLQIGLGLVNTVTKEELRAILAHEFGHFSQRTMKVGSYVYNVNQVIFNMLYDNESYDNLIQKWASISGYFSIFVILAVKINQGIQWILRKLYGVVNKSYMALSREMEFHADEIAASVTGYEPLKKSLLRMPLADNSFSNVLSYYNTKVSENIMSENIYNDQSSVIHFLAETNNLPFTNGLPDIAIEEQSKFDKSKLGIKDQWASHPSTNDRIERLEKTGFLSPGHADMPANELFKDITALQKQLTNKVFENVSYPEDTMVMPSDQFIEEYKQQVQLNSFAKIYNGYYDNKNPIFDLNGNPAESKIDFNELYSDEKVDLVYSSIALQNDMETLKNIANKSFPIKSFDYDGFRYERKDADSLIEKLKSELDIINARIEKNDSDIYHHFTEIETRLNKPQLLKSIYNDFFTFDKIFDTKYDLYIKLLNGLQFVNVSTPFDQIASNLNCINPIERELKQEIHLLMSDPVLATEITQDIRHSLEEYTSKEWEYFNGANYLDGNLNILYTAMHNYAFLLSRKYFLMKKALLTYQEELMKNHTTPVVTENFA</sequence>
<comment type="caution">
    <text evidence="15">The sequence shown here is derived from an EMBL/GenBank/DDBJ whole genome shotgun (WGS) entry which is preliminary data.</text>
</comment>
<dbReference type="PANTHER" id="PTHR43221">
    <property type="entry name" value="PROTEASE HTPX"/>
    <property type="match status" value="1"/>
</dbReference>
<evidence type="ECO:0000256" key="10">
    <source>
        <dbReference type="ARBA" id="ARBA00023136"/>
    </source>
</evidence>
<dbReference type="PANTHER" id="PTHR43221:SF2">
    <property type="entry name" value="PROTEASE HTPX HOMOLOG"/>
    <property type="match status" value="1"/>
</dbReference>
<dbReference type="EMBL" id="PJND01000013">
    <property type="protein sequence ID" value="PKW19994.1"/>
    <property type="molecule type" value="Genomic_DNA"/>
</dbReference>
<dbReference type="GO" id="GO:0004222">
    <property type="term" value="F:metalloendopeptidase activity"/>
    <property type="evidence" value="ECO:0007669"/>
    <property type="project" value="InterPro"/>
</dbReference>
<evidence type="ECO:0000256" key="6">
    <source>
        <dbReference type="ARBA" id="ARBA00022801"/>
    </source>
</evidence>
<evidence type="ECO:0000256" key="3">
    <source>
        <dbReference type="ARBA" id="ARBA00022670"/>
    </source>
</evidence>
<evidence type="ECO:0000256" key="11">
    <source>
        <dbReference type="SAM" id="Coils"/>
    </source>
</evidence>
<dbReference type="GO" id="GO:0006508">
    <property type="term" value="P:proteolysis"/>
    <property type="evidence" value="ECO:0007669"/>
    <property type="project" value="UniProtKB-KW"/>
</dbReference>
<evidence type="ECO:0000256" key="5">
    <source>
        <dbReference type="ARBA" id="ARBA00022723"/>
    </source>
</evidence>
<dbReference type="Gene3D" id="3.30.2010.10">
    <property type="entry name" value="Metalloproteases ('zincins'), catalytic domain"/>
    <property type="match status" value="1"/>
</dbReference>
<evidence type="ECO:0000256" key="12">
    <source>
        <dbReference type="SAM" id="Phobius"/>
    </source>
</evidence>
<dbReference type="Proteomes" id="UP000233767">
    <property type="component" value="Unassembled WGS sequence"/>
</dbReference>
<keyword evidence="9" id="KW-0482">Metalloprotease</keyword>
<evidence type="ECO:0000313" key="17">
    <source>
        <dbReference type="Proteomes" id="UP000275027"/>
    </source>
</evidence>
<keyword evidence="16" id="KW-1185">Reference proteome</keyword>
<feature type="transmembrane region" description="Helical" evidence="12">
    <location>
        <begin position="210"/>
        <end position="227"/>
    </location>
</feature>
<dbReference type="CDD" id="cd07328">
    <property type="entry name" value="M48_Ste24p_like"/>
    <property type="match status" value="1"/>
</dbReference>
<feature type="coiled-coil region" evidence="11">
    <location>
        <begin position="501"/>
        <end position="528"/>
    </location>
</feature>
<feature type="domain" description="Peptidase M48" evidence="13">
    <location>
        <begin position="100"/>
        <end position="364"/>
    </location>
</feature>
<dbReference type="RefSeq" id="WP_101473057.1">
    <property type="nucleotide sequence ID" value="NZ_PJND01000013.1"/>
</dbReference>
<keyword evidence="8 12" id="KW-1133">Transmembrane helix</keyword>
<name>A0A497TZH7_9FLAO</name>
<evidence type="ECO:0000256" key="4">
    <source>
        <dbReference type="ARBA" id="ARBA00022692"/>
    </source>
</evidence>
<evidence type="ECO:0000313" key="14">
    <source>
        <dbReference type="EMBL" id="PKW19994.1"/>
    </source>
</evidence>
<keyword evidence="4 12" id="KW-0812">Transmembrane</keyword>
<accession>A0A497TZH7</accession>
<comment type="cofactor">
    <cofactor evidence="1">
        <name>Zn(2+)</name>
        <dbReference type="ChEBI" id="CHEBI:29105"/>
    </cofactor>
</comment>
<keyword evidence="7" id="KW-0862">Zinc</keyword>
<dbReference type="Pfam" id="PF01435">
    <property type="entry name" value="Peptidase_M48"/>
    <property type="match status" value="1"/>
</dbReference>
<keyword evidence="5" id="KW-0479">Metal-binding</keyword>
<keyword evidence="11" id="KW-0175">Coiled coil</keyword>
<dbReference type="AlphaFoldDB" id="A0A497TZH7"/>
<dbReference type="Proteomes" id="UP000275027">
    <property type="component" value="Unassembled WGS sequence"/>
</dbReference>
<evidence type="ECO:0000256" key="2">
    <source>
        <dbReference type="ARBA" id="ARBA00022475"/>
    </source>
</evidence>
<dbReference type="InterPro" id="IPR001915">
    <property type="entry name" value="Peptidase_M48"/>
</dbReference>
<reference evidence="15 17" key="2">
    <citation type="submission" date="2018-10" db="EMBL/GenBank/DDBJ databases">
        <title>Genomic Encyclopedia of Archaeal and Bacterial Type Strains, Phase II (KMG-II): from individual species to whole genera.</title>
        <authorList>
            <person name="Goeker M."/>
        </authorList>
    </citation>
    <scope>NUCLEOTIDE SEQUENCE [LARGE SCALE GENOMIC DNA]</scope>
    <source>
        <strain evidence="15 17">DSM 21886</strain>
    </source>
</reference>
<reference evidence="14 16" key="1">
    <citation type="submission" date="2017-12" db="EMBL/GenBank/DDBJ databases">
        <title>Genomic Encyclopedia of Type Strains, Phase III (KMG-III): the genomes of soil and plant-associated and newly described type strains.</title>
        <authorList>
            <person name="Whitman W."/>
        </authorList>
    </citation>
    <scope>NUCLEOTIDE SEQUENCE [LARGE SCALE GENOMIC DNA]</scope>
    <source>
        <strain evidence="14 16">IP-10</strain>
    </source>
</reference>